<name>A0AA95MP01_9BACI</name>
<organism evidence="4 5">
    <name type="scientific">Neobacillus novalis</name>
    <dbReference type="NCBI Taxonomy" id="220687"/>
    <lineage>
        <taxon>Bacteria</taxon>
        <taxon>Bacillati</taxon>
        <taxon>Bacillota</taxon>
        <taxon>Bacilli</taxon>
        <taxon>Bacillales</taxon>
        <taxon>Bacillaceae</taxon>
        <taxon>Neobacillus</taxon>
    </lineage>
</organism>
<dbReference type="PANTHER" id="PTHR43861">
    <property type="entry name" value="TRANS-ACONITATE 2-METHYLTRANSFERASE-RELATED"/>
    <property type="match status" value="1"/>
</dbReference>
<reference evidence="4" key="1">
    <citation type="submission" date="2023-05" db="EMBL/GenBank/DDBJ databases">
        <title>Comparative genomics of Bacillaceae isolates and their secondary metabolite potential.</title>
        <authorList>
            <person name="Song L."/>
            <person name="Nielsen L.J."/>
            <person name="Mohite O."/>
            <person name="Xu X."/>
            <person name="Weber T."/>
            <person name="Kovacs A.T."/>
        </authorList>
    </citation>
    <scope>NUCLEOTIDE SEQUENCE</scope>
    <source>
        <strain evidence="4">XLM17</strain>
    </source>
</reference>
<dbReference type="PROSITE" id="PS51136">
    <property type="entry name" value="WAC"/>
    <property type="match status" value="1"/>
</dbReference>
<keyword evidence="5" id="KW-1185">Reference proteome</keyword>
<evidence type="ECO:0000256" key="1">
    <source>
        <dbReference type="ARBA" id="ARBA00022603"/>
    </source>
</evidence>
<accession>A0AA95MP01</accession>
<dbReference type="CDD" id="cd02440">
    <property type="entry name" value="AdoMet_MTases"/>
    <property type="match status" value="1"/>
</dbReference>
<dbReference type="Pfam" id="PF13649">
    <property type="entry name" value="Methyltransf_25"/>
    <property type="match status" value="1"/>
</dbReference>
<dbReference type="Gene3D" id="3.40.50.150">
    <property type="entry name" value="Vaccinia Virus protein VP39"/>
    <property type="match status" value="1"/>
</dbReference>
<dbReference type="EMBL" id="CP126114">
    <property type="protein sequence ID" value="WHY87256.1"/>
    <property type="molecule type" value="Genomic_DNA"/>
</dbReference>
<evidence type="ECO:0000256" key="2">
    <source>
        <dbReference type="ARBA" id="ARBA00022679"/>
    </source>
</evidence>
<dbReference type="SUPFAM" id="SSF53335">
    <property type="entry name" value="S-adenosyl-L-methionine-dependent methyltransferases"/>
    <property type="match status" value="1"/>
</dbReference>
<gene>
    <name evidence="4" type="ORF">QNH39_05195</name>
</gene>
<dbReference type="RefSeq" id="WP_066083257.1">
    <property type="nucleotide sequence ID" value="NZ_CP126114.1"/>
</dbReference>
<keyword evidence="2" id="KW-0808">Transferase</keyword>
<keyword evidence="1 4" id="KW-0489">Methyltransferase</keyword>
<evidence type="ECO:0000313" key="4">
    <source>
        <dbReference type="EMBL" id="WHY87256.1"/>
    </source>
</evidence>
<sequence>MEYKGSDVYDHEKFFTDYLKRRHREESPNNIIERPVIVELMGDVAGEYILDLGCGDAGFGRELFQQGCSSYEGVEGSTNMVEKAREMLNETNGKVHHSSMETWDFPEARYDKVVSRLALHYLAELGPVFEQVNKCLKADGKFIFSVQHPILTSSIESASHSSQRQNWIVDEYFHVGKRVETWIEKEVVKYHRTVEDYFKLLKSEGFSIDEIRECSPQKENFKSEQEYIRRMGIPLFLVFSCSKSAD</sequence>
<evidence type="ECO:0000259" key="3">
    <source>
        <dbReference type="PROSITE" id="PS51136"/>
    </source>
</evidence>
<dbReference type="AlphaFoldDB" id="A0AA95MP01"/>
<feature type="domain" description="WAC" evidence="3">
    <location>
        <begin position="209"/>
        <end position="246"/>
    </location>
</feature>
<dbReference type="KEGG" id="nnv:QNH39_05195"/>
<proteinExistence type="predicted"/>
<protein>
    <submittedName>
        <fullName evidence="4">Methyltransferase domain-containing protein</fullName>
    </submittedName>
</protein>
<dbReference type="PANTHER" id="PTHR43861:SF1">
    <property type="entry name" value="TRANS-ACONITATE 2-METHYLTRANSFERASE"/>
    <property type="match status" value="1"/>
</dbReference>
<dbReference type="GO" id="GO:0008168">
    <property type="term" value="F:methyltransferase activity"/>
    <property type="evidence" value="ECO:0007669"/>
    <property type="project" value="UniProtKB-KW"/>
</dbReference>
<dbReference type="InterPro" id="IPR029063">
    <property type="entry name" value="SAM-dependent_MTases_sf"/>
</dbReference>
<dbReference type="InterPro" id="IPR013136">
    <property type="entry name" value="WSTF_Acf1_Cbp146"/>
</dbReference>
<dbReference type="GO" id="GO:0032259">
    <property type="term" value="P:methylation"/>
    <property type="evidence" value="ECO:0007669"/>
    <property type="project" value="UniProtKB-KW"/>
</dbReference>
<evidence type="ECO:0000313" key="5">
    <source>
        <dbReference type="Proteomes" id="UP001178288"/>
    </source>
</evidence>
<dbReference type="InterPro" id="IPR041698">
    <property type="entry name" value="Methyltransf_25"/>
</dbReference>
<dbReference type="Proteomes" id="UP001178288">
    <property type="component" value="Chromosome"/>
</dbReference>